<organism evidence="2 3">
    <name type="scientific">Saccharospirillum salsuginis</name>
    <dbReference type="NCBI Taxonomy" id="418750"/>
    <lineage>
        <taxon>Bacteria</taxon>
        <taxon>Pseudomonadati</taxon>
        <taxon>Pseudomonadota</taxon>
        <taxon>Gammaproteobacteria</taxon>
        <taxon>Oceanospirillales</taxon>
        <taxon>Saccharospirillaceae</taxon>
        <taxon>Saccharospirillum</taxon>
    </lineage>
</organism>
<comment type="caution">
    <text evidence="2">The sequence shown here is derived from an EMBL/GenBank/DDBJ whole genome shotgun (WGS) entry which is preliminary data.</text>
</comment>
<accession>A0A918NKI1</accession>
<dbReference type="RefSeq" id="WP_229805505.1">
    <property type="nucleotide sequence ID" value="NZ_BMXR01000021.1"/>
</dbReference>
<reference evidence="2" key="1">
    <citation type="journal article" date="2014" name="Int. J. Syst. Evol. Microbiol.">
        <title>Complete genome sequence of Corynebacterium casei LMG S-19264T (=DSM 44701T), isolated from a smear-ripened cheese.</title>
        <authorList>
            <consortium name="US DOE Joint Genome Institute (JGI-PGF)"/>
            <person name="Walter F."/>
            <person name="Albersmeier A."/>
            <person name="Kalinowski J."/>
            <person name="Ruckert C."/>
        </authorList>
    </citation>
    <scope>NUCLEOTIDE SEQUENCE</scope>
    <source>
        <strain evidence="2">KCTC 22169</strain>
    </source>
</reference>
<gene>
    <name evidence="2" type="ORF">GCM10007392_48110</name>
</gene>
<evidence type="ECO:0000313" key="2">
    <source>
        <dbReference type="EMBL" id="GGX75343.1"/>
    </source>
</evidence>
<name>A0A918NKI1_9GAMM</name>
<keyword evidence="3" id="KW-1185">Reference proteome</keyword>
<evidence type="ECO:0000313" key="3">
    <source>
        <dbReference type="Proteomes" id="UP000626148"/>
    </source>
</evidence>
<dbReference type="Proteomes" id="UP000626148">
    <property type="component" value="Unassembled WGS sequence"/>
</dbReference>
<proteinExistence type="predicted"/>
<protein>
    <submittedName>
        <fullName evidence="2">Uncharacterized protein</fullName>
    </submittedName>
</protein>
<dbReference type="AlphaFoldDB" id="A0A918NKI1"/>
<evidence type="ECO:0000256" key="1">
    <source>
        <dbReference type="SAM" id="MobiDB-lite"/>
    </source>
</evidence>
<feature type="region of interest" description="Disordered" evidence="1">
    <location>
        <begin position="1"/>
        <end position="24"/>
    </location>
</feature>
<reference evidence="2" key="2">
    <citation type="submission" date="2020-09" db="EMBL/GenBank/DDBJ databases">
        <authorList>
            <person name="Sun Q."/>
            <person name="Kim S."/>
        </authorList>
    </citation>
    <scope>NUCLEOTIDE SEQUENCE</scope>
    <source>
        <strain evidence="2">KCTC 22169</strain>
    </source>
</reference>
<sequence>MSTIDNTNNANLFSGMQSKTGNTAAVSDQDLGSWYEAMAEAWGGALDDQAGRITELSDAVAGGQDNPSTMTLLTAESMRMQFLANNASTSTNSVGQALESLARKQ</sequence>
<dbReference type="EMBL" id="BMXR01000021">
    <property type="protein sequence ID" value="GGX75343.1"/>
    <property type="molecule type" value="Genomic_DNA"/>
</dbReference>